<evidence type="ECO:0000256" key="6">
    <source>
        <dbReference type="ARBA" id="ARBA00022989"/>
    </source>
</evidence>
<feature type="compositionally biased region" description="Polar residues" evidence="11">
    <location>
        <begin position="320"/>
        <end position="335"/>
    </location>
</feature>
<proteinExistence type="inferred from homology"/>
<evidence type="ECO:0000256" key="11">
    <source>
        <dbReference type="SAM" id="MobiDB-lite"/>
    </source>
</evidence>
<gene>
    <name evidence="12" type="ORF">S40285_07614</name>
</gene>
<evidence type="ECO:0000256" key="3">
    <source>
        <dbReference type="ARBA" id="ARBA00010288"/>
    </source>
</evidence>
<dbReference type="FunCoup" id="A0A084QAX0">
    <property type="interactions" value="675"/>
</dbReference>
<dbReference type="AlphaFoldDB" id="A0A084QAX0"/>
<feature type="transmembrane region" description="Helical" evidence="10">
    <location>
        <begin position="349"/>
        <end position="374"/>
    </location>
</feature>
<dbReference type="OrthoDB" id="9979195at2759"/>
<feature type="region of interest" description="Disordered" evidence="11">
    <location>
        <begin position="316"/>
        <end position="335"/>
    </location>
</feature>
<feature type="transmembrane region" description="Helical" evidence="10">
    <location>
        <begin position="386"/>
        <end position="407"/>
    </location>
</feature>
<feature type="transmembrane region" description="Helical" evidence="10">
    <location>
        <begin position="43"/>
        <end position="69"/>
    </location>
</feature>
<feature type="transmembrane region" description="Helical" evidence="10">
    <location>
        <begin position="12"/>
        <end position="31"/>
    </location>
</feature>
<evidence type="ECO:0000256" key="10">
    <source>
        <dbReference type="RuleBase" id="RU365067"/>
    </source>
</evidence>
<evidence type="ECO:0000256" key="1">
    <source>
        <dbReference type="ARBA" id="ARBA00004477"/>
    </source>
</evidence>
<dbReference type="InterPro" id="IPR007594">
    <property type="entry name" value="RFT1"/>
</dbReference>
<feature type="transmembrane region" description="Helical" evidence="10">
    <location>
        <begin position="186"/>
        <end position="209"/>
    </location>
</feature>
<comment type="function">
    <text evidence="9 10">Intramembrane glycolipid transporter that operates in the biosynthetic pathway of dolichol-linked oligosaccharides, the glycan precursors employed in protein asparagine (N)-glycosylation. The sequential addition of sugars to dolichol pyrophosphate produces dolichol-linked oligosaccharides containing fourteen sugars, including two GlcNAcs, nine mannoses and three glucoses. Once assembled, the oligosaccharide is transferred from the lipid to nascent proteins by oligosaccharyltransferases. The assembly of dolichol-linked oligosaccharides begins on the cytosolic side of the endoplasmic reticulum membrane and finishes in its lumen. RFT1 could mediate the translocation of the cytosolically oriented intermediate DolPP-GlcNAc2Man5, produced by ALG11, into the ER lumen where dolichol-linked oligosaccharides assembly continues. However, the intramembrane lipid transporter activity could not be confirmed in vitro.</text>
</comment>
<dbReference type="OMA" id="WPGKLFG"/>
<dbReference type="EMBL" id="KL660870">
    <property type="protein sequence ID" value="KFA61105.1"/>
    <property type="molecule type" value="Genomic_DNA"/>
</dbReference>
<keyword evidence="10" id="KW-0813">Transport</keyword>
<evidence type="ECO:0000313" key="12">
    <source>
        <dbReference type="EMBL" id="KFA61105.1"/>
    </source>
</evidence>
<dbReference type="GO" id="GO:0034203">
    <property type="term" value="P:glycolipid translocation"/>
    <property type="evidence" value="ECO:0007669"/>
    <property type="project" value="TreeGrafter"/>
</dbReference>
<evidence type="ECO:0000313" key="13">
    <source>
        <dbReference type="Proteomes" id="UP000028524"/>
    </source>
</evidence>
<comment type="subcellular location">
    <subcellularLocation>
        <location evidence="1 10">Endoplasmic reticulum membrane</location>
        <topology evidence="1 10">Multi-pass membrane protein</topology>
    </subcellularLocation>
</comment>
<evidence type="ECO:0000256" key="8">
    <source>
        <dbReference type="ARBA" id="ARBA00044793"/>
    </source>
</evidence>
<protein>
    <recommendedName>
        <fullName evidence="8 10">Man(5)GlcNAc(2)-PP-dolichol translocation protein RFT1</fullName>
    </recommendedName>
</protein>
<dbReference type="InParanoid" id="A0A084QAX0"/>
<evidence type="ECO:0000256" key="2">
    <source>
        <dbReference type="ARBA" id="ARBA00004922"/>
    </source>
</evidence>
<dbReference type="STRING" id="1283841.A0A084QAX0"/>
<keyword evidence="5 10" id="KW-0256">Endoplasmic reticulum</keyword>
<feature type="transmembrane region" description="Helical" evidence="10">
    <location>
        <begin position="519"/>
        <end position="538"/>
    </location>
</feature>
<feature type="transmembrane region" description="Helical" evidence="10">
    <location>
        <begin position="482"/>
        <end position="499"/>
    </location>
</feature>
<comment type="similarity">
    <text evidence="3 10">Belongs to the RFT1 family.</text>
</comment>
<dbReference type="HOGENOM" id="CLU_023360_3_0_1"/>
<keyword evidence="4 10" id="KW-0812">Transmembrane</keyword>
<dbReference type="PANTHER" id="PTHR13117:SF5">
    <property type="entry name" value="PROTEIN RFT1 HOMOLOG"/>
    <property type="match status" value="1"/>
</dbReference>
<dbReference type="GO" id="GO:0006488">
    <property type="term" value="P:dolichol-linked oligosaccharide biosynthetic process"/>
    <property type="evidence" value="ECO:0007669"/>
    <property type="project" value="InterPro"/>
</dbReference>
<dbReference type="PANTHER" id="PTHR13117">
    <property type="entry name" value="ENDOPLASMIC RETICULUM MULTISPAN TRANSMEMBRANE PROTEIN-RELATED"/>
    <property type="match status" value="1"/>
</dbReference>
<comment type="pathway">
    <text evidence="2">Protein modification; protein glycosylation.</text>
</comment>
<keyword evidence="6 10" id="KW-1133">Transmembrane helix</keyword>
<organism evidence="12 13">
    <name type="scientific">Stachybotrys chlorohalonatus (strain IBT 40285)</name>
    <dbReference type="NCBI Taxonomy" id="1283841"/>
    <lineage>
        <taxon>Eukaryota</taxon>
        <taxon>Fungi</taxon>
        <taxon>Dikarya</taxon>
        <taxon>Ascomycota</taxon>
        <taxon>Pezizomycotina</taxon>
        <taxon>Sordariomycetes</taxon>
        <taxon>Hypocreomycetidae</taxon>
        <taxon>Hypocreales</taxon>
        <taxon>Stachybotryaceae</taxon>
        <taxon>Stachybotrys</taxon>
    </lineage>
</organism>
<evidence type="ECO:0000256" key="9">
    <source>
        <dbReference type="ARBA" id="ARBA00045912"/>
    </source>
</evidence>
<reference evidence="12 13" key="1">
    <citation type="journal article" date="2014" name="BMC Genomics">
        <title>Comparative genome sequencing reveals chemotype-specific gene clusters in the toxigenic black mold Stachybotrys.</title>
        <authorList>
            <person name="Semeiks J."/>
            <person name="Borek D."/>
            <person name="Otwinowski Z."/>
            <person name="Grishin N.V."/>
        </authorList>
    </citation>
    <scope>NUCLEOTIDE SEQUENCE [LARGE SCALE GENOMIC DNA]</scope>
    <source>
        <strain evidence="12 13">IBT 40285</strain>
    </source>
</reference>
<keyword evidence="7 10" id="KW-0472">Membrane</keyword>
<dbReference type="GO" id="GO:0005789">
    <property type="term" value="C:endoplasmic reticulum membrane"/>
    <property type="evidence" value="ECO:0007669"/>
    <property type="project" value="UniProtKB-SubCell"/>
</dbReference>
<comment type="caution">
    <text evidence="10">Lacks conserved residue(s) required for the propagation of feature annotation.</text>
</comment>
<name>A0A084QAX0_STAC4</name>
<feature type="transmembrane region" description="Helical" evidence="10">
    <location>
        <begin position="124"/>
        <end position="147"/>
    </location>
</feature>
<feature type="transmembrane region" description="Helical" evidence="10">
    <location>
        <begin position="90"/>
        <end position="112"/>
    </location>
</feature>
<keyword evidence="13" id="KW-1185">Reference proteome</keyword>
<evidence type="ECO:0000256" key="4">
    <source>
        <dbReference type="ARBA" id="ARBA00022692"/>
    </source>
</evidence>
<dbReference type="Pfam" id="PF04506">
    <property type="entry name" value="Rft-1"/>
    <property type="match status" value="1"/>
</dbReference>
<dbReference type="Proteomes" id="UP000028524">
    <property type="component" value="Unassembled WGS sequence"/>
</dbReference>
<accession>A0A084QAX0</accession>
<sequence>MARPPDPKPAAAAAPANMIHGASLLISLQLLSRLVTFVANQLLLRFLTAPLLGLATQLEVYYLSVLFFARESLRVAVQRHASSSAQAVVNLAYLPIALGAVVSVVFGAMYLAGVTKETLETPNLVLSLYLYGGAALVELLSEPCFVLMQTRLQFGTRAAAESTATFLRCIVVFGTALWAAQASRQLGVLPFALGQLCYGGALLLVYLAYAYRLAAIDGFSLFPRAITAKNESRFMWSYFDRATMSLATSMMAQGVVKHILTQGDTFLVSLLASPQVQGVYALANNYGGLIARLLFQPIEESSRSYFSRLLSEPAAREPVSTHSSKNKSTLQPSPAVQQAKTNLSMLLRIYILLSTAVASVGPFAAPILLSFVAGRRWTGSGAGEVLGVYCFYIPFLALNGVTESFVASIASEAEVHRQSGWMSAFSIAFAASAYLFMRVFPLGAIGLVFANIVNMLCRIVWSASFIKTFFKRHGADFSLTELLPGGTLAVAAASIGVMYQLDITENSKEEPIKTLVKIAVSAIPLLIHMAIFEGKFLLECFQAIRGRRASKR</sequence>
<evidence type="ECO:0000256" key="7">
    <source>
        <dbReference type="ARBA" id="ARBA00023136"/>
    </source>
</evidence>
<evidence type="ECO:0000256" key="5">
    <source>
        <dbReference type="ARBA" id="ARBA00022824"/>
    </source>
</evidence>